<evidence type="ECO:0000256" key="6">
    <source>
        <dbReference type="ARBA" id="ARBA00023163"/>
    </source>
</evidence>
<reference evidence="9 10" key="1">
    <citation type="submission" date="2017-03" db="EMBL/GenBank/DDBJ databases">
        <title>Genome sequencing of Shewanella japonica KCTC 22435.</title>
        <authorList>
            <person name="Kim K.M."/>
        </authorList>
    </citation>
    <scope>NUCLEOTIDE SEQUENCE [LARGE SCALE GENOMIC DNA]</scope>
    <source>
        <strain evidence="9 10">KCTC 22435</strain>
    </source>
</reference>
<evidence type="ECO:0000256" key="2">
    <source>
        <dbReference type="ARBA" id="ARBA00022490"/>
    </source>
</evidence>
<keyword evidence="10" id="KW-1185">Reference proteome</keyword>
<protein>
    <recommendedName>
        <fullName evidence="1 7">Transcriptional regulator MraZ</fullName>
    </recommendedName>
</protein>
<dbReference type="HAMAP" id="MF_01008">
    <property type="entry name" value="MraZ"/>
    <property type="match status" value="1"/>
</dbReference>
<dbReference type="NCBIfam" id="TIGR00242">
    <property type="entry name" value="division/cell wall cluster transcriptional repressor MraZ"/>
    <property type="match status" value="1"/>
</dbReference>
<comment type="subunit">
    <text evidence="7">Forms oligomers.</text>
</comment>
<dbReference type="InterPro" id="IPR035642">
    <property type="entry name" value="MraZ_N"/>
</dbReference>
<dbReference type="CDD" id="cd16321">
    <property type="entry name" value="MraZ_C"/>
    <property type="match status" value="1"/>
</dbReference>
<dbReference type="Gene3D" id="3.40.1550.20">
    <property type="entry name" value="Transcriptional regulator MraZ domain"/>
    <property type="match status" value="1"/>
</dbReference>
<accession>A0ABN4Y9Y5</accession>
<gene>
    <name evidence="7" type="primary">mraZ</name>
    <name evidence="9" type="ORF">SJ2017_0380</name>
</gene>
<evidence type="ECO:0000256" key="3">
    <source>
        <dbReference type="ARBA" id="ARBA00022737"/>
    </source>
</evidence>
<comment type="subcellular location">
    <subcellularLocation>
        <location evidence="7">Cytoplasm</location>
        <location evidence="7">Nucleoid</location>
    </subcellularLocation>
</comment>
<evidence type="ECO:0000313" key="10">
    <source>
        <dbReference type="Proteomes" id="UP000191820"/>
    </source>
</evidence>
<dbReference type="CDD" id="cd16320">
    <property type="entry name" value="MraZ_N"/>
    <property type="match status" value="1"/>
</dbReference>
<feature type="domain" description="SpoVT-AbrB" evidence="8">
    <location>
        <begin position="83"/>
        <end position="126"/>
    </location>
</feature>
<dbReference type="PROSITE" id="PS51740">
    <property type="entry name" value="SPOVT_ABRB"/>
    <property type="match status" value="2"/>
</dbReference>
<organism evidence="9 10">
    <name type="scientific">Shewanella japonica</name>
    <dbReference type="NCBI Taxonomy" id="93973"/>
    <lineage>
        <taxon>Bacteria</taxon>
        <taxon>Pseudomonadati</taxon>
        <taxon>Pseudomonadota</taxon>
        <taxon>Gammaproteobacteria</taxon>
        <taxon>Alteromonadales</taxon>
        <taxon>Shewanellaceae</taxon>
        <taxon>Shewanella</taxon>
    </lineage>
</organism>
<evidence type="ECO:0000256" key="4">
    <source>
        <dbReference type="ARBA" id="ARBA00023015"/>
    </source>
</evidence>
<dbReference type="PANTHER" id="PTHR34701">
    <property type="entry name" value="TRANSCRIPTIONAL REGULATOR MRAZ"/>
    <property type="match status" value="1"/>
</dbReference>
<proteinExistence type="inferred from homology"/>
<dbReference type="Pfam" id="PF02381">
    <property type="entry name" value="MraZ"/>
    <property type="match status" value="2"/>
</dbReference>
<evidence type="ECO:0000256" key="1">
    <source>
        <dbReference type="ARBA" id="ARBA00013860"/>
    </source>
</evidence>
<dbReference type="SUPFAM" id="SSF89447">
    <property type="entry name" value="AbrB/MazE/MraZ-like"/>
    <property type="match status" value="1"/>
</dbReference>
<dbReference type="InterPro" id="IPR035644">
    <property type="entry name" value="MraZ_C"/>
</dbReference>
<keyword evidence="6 7" id="KW-0804">Transcription</keyword>
<dbReference type="InterPro" id="IPR037914">
    <property type="entry name" value="SpoVT-AbrB_sf"/>
</dbReference>
<keyword evidence="3" id="KW-0677">Repeat</keyword>
<evidence type="ECO:0000256" key="5">
    <source>
        <dbReference type="ARBA" id="ARBA00023125"/>
    </source>
</evidence>
<dbReference type="PANTHER" id="PTHR34701:SF1">
    <property type="entry name" value="TRANSCRIPTIONAL REGULATOR MRAZ"/>
    <property type="match status" value="1"/>
</dbReference>
<evidence type="ECO:0000313" key="9">
    <source>
        <dbReference type="EMBL" id="ARD20726.1"/>
    </source>
</evidence>
<keyword evidence="4 7" id="KW-0805">Transcription regulation</keyword>
<dbReference type="InterPro" id="IPR020603">
    <property type="entry name" value="MraZ_dom"/>
</dbReference>
<name>A0ABN4Y9Y5_9GAMM</name>
<keyword evidence="5 7" id="KW-0238">DNA-binding</keyword>
<comment type="similarity">
    <text evidence="7">Belongs to the MraZ family.</text>
</comment>
<evidence type="ECO:0000259" key="8">
    <source>
        <dbReference type="PROSITE" id="PS51740"/>
    </source>
</evidence>
<dbReference type="InterPro" id="IPR038619">
    <property type="entry name" value="MraZ_sf"/>
</dbReference>
<keyword evidence="2 7" id="KW-0963">Cytoplasm</keyword>
<sequence length="154" mass="17686">MTVFRGASAINMDAKGRIAIPMRYRESLRAEHEGIVVITVDIQSHCLLIYPIHEWELIEAKLLQLSDTDKVERSMKRRLLGHAHECELDGNGRALVPPALRQYASLQKKTMLVGLLNKFELWDEAAWQQQMDESHELIQAEDLANHERLANFSL</sequence>
<dbReference type="Proteomes" id="UP000191820">
    <property type="component" value="Chromosome"/>
</dbReference>
<dbReference type="EMBL" id="CP020472">
    <property type="protein sequence ID" value="ARD20726.1"/>
    <property type="molecule type" value="Genomic_DNA"/>
</dbReference>
<dbReference type="InterPro" id="IPR003444">
    <property type="entry name" value="MraZ"/>
</dbReference>
<dbReference type="InterPro" id="IPR007159">
    <property type="entry name" value="SpoVT-AbrB_dom"/>
</dbReference>
<evidence type="ECO:0000256" key="7">
    <source>
        <dbReference type="HAMAP-Rule" id="MF_01008"/>
    </source>
</evidence>
<feature type="domain" description="SpoVT-AbrB" evidence="8">
    <location>
        <begin position="7"/>
        <end position="54"/>
    </location>
</feature>